<feature type="compositionally biased region" description="Basic and acidic residues" evidence="1">
    <location>
        <begin position="34"/>
        <end position="44"/>
    </location>
</feature>
<sequence length="107" mass="11445">MDCDICTDHQKALMPHRDAPLTETGRLRLARTADALDRRPEPRSPRRGRSTEGLLAQDTSWAWSVSPVPAAPPVALRAVRAHGARGTTPAEPRSCSGCSPSPSSCSC</sequence>
<dbReference type="EMBL" id="VAWE01000001">
    <property type="protein sequence ID" value="TLQ43129.1"/>
    <property type="molecule type" value="Genomic_DNA"/>
</dbReference>
<accession>A0A5R9E296</accession>
<evidence type="ECO:0000256" key="1">
    <source>
        <dbReference type="SAM" id="MobiDB-lite"/>
    </source>
</evidence>
<name>A0A5R9E296_9ACTN</name>
<reference evidence="2 3" key="1">
    <citation type="submission" date="2019-05" db="EMBL/GenBank/DDBJ databases">
        <title>Streptomyces marianii sp. nov., a novel marine actinomycete from southern coast of India.</title>
        <authorList>
            <person name="Iniyan A.M."/>
            <person name="Wink J."/>
            <person name="Ramprasad E."/>
            <person name="Ramana C.V."/>
            <person name="Bunk B."/>
            <person name="Sproer C."/>
            <person name="Joseph F.-J.R.S."/>
            <person name="Vincent S.G.P."/>
        </authorList>
    </citation>
    <scope>NUCLEOTIDE SEQUENCE [LARGE SCALE GENOMIC DNA]</scope>
    <source>
        <strain evidence="2 3">ICN19</strain>
    </source>
</reference>
<comment type="caution">
    <text evidence="2">The sequence shown here is derived from an EMBL/GenBank/DDBJ whole genome shotgun (WGS) entry which is preliminary data.</text>
</comment>
<proteinExistence type="predicted"/>
<keyword evidence="3" id="KW-1185">Reference proteome</keyword>
<organism evidence="2 3">
    <name type="scientific">Streptomyces marianii</name>
    <dbReference type="NCBI Taxonomy" id="1817406"/>
    <lineage>
        <taxon>Bacteria</taxon>
        <taxon>Bacillati</taxon>
        <taxon>Actinomycetota</taxon>
        <taxon>Actinomycetes</taxon>
        <taxon>Kitasatosporales</taxon>
        <taxon>Streptomycetaceae</taxon>
        <taxon>Streptomyces</taxon>
    </lineage>
</organism>
<dbReference type="AlphaFoldDB" id="A0A5R9E296"/>
<gene>
    <name evidence="2" type="ORF">FEF34_08230</name>
</gene>
<evidence type="ECO:0000313" key="2">
    <source>
        <dbReference type="EMBL" id="TLQ43129.1"/>
    </source>
</evidence>
<evidence type="ECO:0000313" key="3">
    <source>
        <dbReference type="Proteomes" id="UP000305921"/>
    </source>
</evidence>
<dbReference type="Proteomes" id="UP000305921">
    <property type="component" value="Unassembled WGS sequence"/>
</dbReference>
<protein>
    <submittedName>
        <fullName evidence="2">Uncharacterized protein</fullName>
    </submittedName>
</protein>
<feature type="region of interest" description="Disordered" evidence="1">
    <location>
        <begin position="82"/>
        <end position="107"/>
    </location>
</feature>
<feature type="compositionally biased region" description="Low complexity" evidence="1">
    <location>
        <begin position="94"/>
        <end position="107"/>
    </location>
</feature>
<feature type="region of interest" description="Disordered" evidence="1">
    <location>
        <begin position="16"/>
        <end position="55"/>
    </location>
</feature>